<dbReference type="Pfam" id="PF03372">
    <property type="entry name" value="Exo_endo_phos"/>
    <property type="match status" value="1"/>
</dbReference>
<feature type="transmembrane region" description="Helical" evidence="1">
    <location>
        <begin position="45"/>
        <end position="66"/>
    </location>
</feature>
<evidence type="ECO:0000259" key="2">
    <source>
        <dbReference type="Pfam" id="PF03372"/>
    </source>
</evidence>
<feature type="domain" description="Endonuclease/exonuclease/phosphatase" evidence="2">
    <location>
        <begin position="112"/>
        <end position="364"/>
    </location>
</feature>
<feature type="transmembrane region" description="Helical" evidence="1">
    <location>
        <begin position="12"/>
        <end position="33"/>
    </location>
</feature>
<evidence type="ECO:0000313" key="3">
    <source>
        <dbReference type="EMBL" id="GGI49579.1"/>
    </source>
</evidence>
<dbReference type="CDD" id="cd09084">
    <property type="entry name" value="EEP-2"/>
    <property type="match status" value="1"/>
</dbReference>
<dbReference type="RefSeq" id="WP_188413967.1">
    <property type="nucleotide sequence ID" value="NZ_BMDO01000001.1"/>
</dbReference>
<keyword evidence="3" id="KW-0255">Endonuclease</keyword>
<dbReference type="InterPro" id="IPR005135">
    <property type="entry name" value="Endo/exonuclease/phosphatase"/>
</dbReference>
<keyword evidence="1" id="KW-1133">Transmembrane helix</keyword>
<keyword evidence="4" id="KW-1185">Reference proteome</keyword>
<reference evidence="3" key="2">
    <citation type="submission" date="2020-09" db="EMBL/GenBank/DDBJ databases">
        <authorList>
            <person name="Sun Q."/>
            <person name="Sedlacek I."/>
        </authorList>
    </citation>
    <scope>NUCLEOTIDE SEQUENCE</scope>
    <source>
        <strain evidence="3">CCM 8711</strain>
    </source>
</reference>
<dbReference type="InterPro" id="IPR051916">
    <property type="entry name" value="GPI-anchor_lipid_remodeler"/>
</dbReference>
<reference evidence="3" key="1">
    <citation type="journal article" date="2014" name="Int. J. Syst. Evol. Microbiol.">
        <title>Complete genome sequence of Corynebacterium casei LMG S-19264T (=DSM 44701T), isolated from a smear-ripened cheese.</title>
        <authorList>
            <consortium name="US DOE Joint Genome Institute (JGI-PGF)"/>
            <person name="Walter F."/>
            <person name="Albersmeier A."/>
            <person name="Kalinowski J."/>
            <person name="Ruckert C."/>
        </authorList>
    </citation>
    <scope>NUCLEOTIDE SEQUENCE</scope>
    <source>
        <strain evidence="3">CCM 8711</strain>
    </source>
</reference>
<comment type="caution">
    <text evidence="3">The sequence shown here is derived from an EMBL/GenBank/DDBJ whole genome shotgun (WGS) entry which is preliminary data.</text>
</comment>
<dbReference type="GO" id="GO:0016020">
    <property type="term" value="C:membrane"/>
    <property type="evidence" value="ECO:0007669"/>
    <property type="project" value="GOC"/>
</dbReference>
<name>A0A917N0L8_9SPHI</name>
<dbReference type="PANTHER" id="PTHR14859:SF15">
    <property type="entry name" value="ENDONUCLEASE_EXONUCLEASE_PHOSPHATASE DOMAIN-CONTAINING PROTEIN"/>
    <property type="match status" value="1"/>
</dbReference>
<dbReference type="AlphaFoldDB" id="A0A917N0L8"/>
<proteinExistence type="predicted"/>
<dbReference type="SUPFAM" id="SSF56219">
    <property type="entry name" value="DNase I-like"/>
    <property type="match status" value="1"/>
</dbReference>
<organism evidence="3 4">
    <name type="scientific">Mucilaginibacter galii</name>
    <dbReference type="NCBI Taxonomy" id="2005073"/>
    <lineage>
        <taxon>Bacteria</taxon>
        <taxon>Pseudomonadati</taxon>
        <taxon>Bacteroidota</taxon>
        <taxon>Sphingobacteriia</taxon>
        <taxon>Sphingobacteriales</taxon>
        <taxon>Sphingobacteriaceae</taxon>
        <taxon>Mucilaginibacter</taxon>
    </lineage>
</organism>
<evidence type="ECO:0000256" key="1">
    <source>
        <dbReference type="SAM" id="Phobius"/>
    </source>
</evidence>
<sequence length="381" mass="43217">MRVNKKEKRLNFFDKLILGLSIMLGLALLISYFSPVTDPRKSWIIAFFGLAYPPLLLANCLVLVYWVLRGSKYILFPLICIIIGWGVLRDNIGFRKSTAYTTPNQPNALRVMTYNAHNFKRYGEKNDSLTKHEMLALIDDQRPDVIGIEEFYSRRRGQYAIKDSMKKIMKSDAYYFNPFSFDNGTEAMGMAIFSKFPITNKGFVILSANNGSSNQCIFVDVKKANQMFRFYAVHLQSIGFDPEDYNYLSKVSKQGEADLSSSKRIGSKLKRAFEKRSEQVAKVKAHAATCPYPYIIAGDFNDTPSSYAVNQMSKGMSNAFRKKGSGFARTYNGSFPNYQIDYIMASPAFDVMSYHIIQKKLSDHYPVCSTLLLKSGGNQAE</sequence>
<dbReference type="EMBL" id="BMDO01000001">
    <property type="protein sequence ID" value="GGI49579.1"/>
    <property type="molecule type" value="Genomic_DNA"/>
</dbReference>
<accession>A0A917N0L8</accession>
<keyword evidence="3" id="KW-0378">Hydrolase</keyword>
<dbReference type="GO" id="GO:0006506">
    <property type="term" value="P:GPI anchor biosynthetic process"/>
    <property type="evidence" value="ECO:0007669"/>
    <property type="project" value="TreeGrafter"/>
</dbReference>
<dbReference type="PANTHER" id="PTHR14859">
    <property type="entry name" value="CALCOFLUOR WHITE HYPERSENSITIVE PROTEIN PRECURSOR"/>
    <property type="match status" value="1"/>
</dbReference>
<dbReference type="Gene3D" id="3.60.10.10">
    <property type="entry name" value="Endonuclease/exonuclease/phosphatase"/>
    <property type="match status" value="1"/>
</dbReference>
<gene>
    <name evidence="3" type="ORF">GCM10011425_07910</name>
</gene>
<dbReference type="Proteomes" id="UP000662074">
    <property type="component" value="Unassembled WGS sequence"/>
</dbReference>
<keyword evidence="3" id="KW-0540">Nuclease</keyword>
<dbReference type="InterPro" id="IPR036691">
    <property type="entry name" value="Endo/exonu/phosph_ase_sf"/>
</dbReference>
<protein>
    <submittedName>
        <fullName evidence="3">Endonuclease</fullName>
    </submittedName>
</protein>
<keyword evidence="1" id="KW-0812">Transmembrane</keyword>
<evidence type="ECO:0000313" key="4">
    <source>
        <dbReference type="Proteomes" id="UP000662074"/>
    </source>
</evidence>
<dbReference type="GO" id="GO:0004519">
    <property type="term" value="F:endonuclease activity"/>
    <property type="evidence" value="ECO:0007669"/>
    <property type="project" value="UniProtKB-KW"/>
</dbReference>
<keyword evidence="1" id="KW-0472">Membrane</keyword>
<feature type="transmembrane region" description="Helical" evidence="1">
    <location>
        <begin position="73"/>
        <end position="88"/>
    </location>
</feature>